<gene>
    <name evidence="2" type="ORF">AAFF_G00183640</name>
</gene>
<dbReference type="EMBL" id="JAINUG010000244">
    <property type="protein sequence ID" value="KAJ8385651.1"/>
    <property type="molecule type" value="Genomic_DNA"/>
</dbReference>
<accession>A0AAD7RJX7</accession>
<feature type="region of interest" description="Disordered" evidence="1">
    <location>
        <begin position="26"/>
        <end position="51"/>
    </location>
</feature>
<comment type="caution">
    <text evidence="2">The sequence shown here is derived from an EMBL/GenBank/DDBJ whole genome shotgun (WGS) entry which is preliminary data.</text>
</comment>
<evidence type="ECO:0000313" key="3">
    <source>
        <dbReference type="Proteomes" id="UP001221898"/>
    </source>
</evidence>
<feature type="region of interest" description="Disordered" evidence="1">
    <location>
        <begin position="1"/>
        <end position="20"/>
    </location>
</feature>
<reference evidence="2" key="1">
    <citation type="journal article" date="2023" name="Science">
        <title>Genome structures resolve the early diversification of teleost fishes.</title>
        <authorList>
            <person name="Parey E."/>
            <person name="Louis A."/>
            <person name="Montfort J."/>
            <person name="Bouchez O."/>
            <person name="Roques C."/>
            <person name="Iampietro C."/>
            <person name="Lluch J."/>
            <person name="Castinel A."/>
            <person name="Donnadieu C."/>
            <person name="Desvignes T."/>
            <person name="Floi Bucao C."/>
            <person name="Jouanno E."/>
            <person name="Wen M."/>
            <person name="Mejri S."/>
            <person name="Dirks R."/>
            <person name="Jansen H."/>
            <person name="Henkel C."/>
            <person name="Chen W.J."/>
            <person name="Zahm M."/>
            <person name="Cabau C."/>
            <person name="Klopp C."/>
            <person name="Thompson A.W."/>
            <person name="Robinson-Rechavi M."/>
            <person name="Braasch I."/>
            <person name="Lecointre G."/>
            <person name="Bobe J."/>
            <person name="Postlethwait J.H."/>
            <person name="Berthelot C."/>
            <person name="Roest Crollius H."/>
            <person name="Guiguen Y."/>
        </authorList>
    </citation>
    <scope>NUCLEOTIDE SEQUENCE</scope>
    <source>
        <strain evidence="2">NC1722</strain>
    </source>
</reference>
<feature type="compositionally biased region" description="Basic residues" evidence="1">
    <location>
        <begin position="126"/>
        <end position="138"/>
    </location>
</feature>
<evidence type="ECO:0000313" key="2">
    <source>
        <dbReference type="EMBL" id="KAJ8385651.1"/>
    </source>
</evidence>
<feature type="region of interest" description="Disordered" evidence="1">
    <location>
        <begin position="113"/>
        <end position="146"/>
    </location>
</feature>
<feature type="compositionally biased region" description="Basic residues" evidence="1">
    <location>
        <begin position="1"/>
        <end position="12"/>
    </location>
</feature>
<dbReference type="AlphaFoldDB" id="A0AAD7RJX7"/>
<evidence type="ECO:0000256" key="1">
    <source>
        <dbReference type="SAM" id="MobiDB-lite"/>
    </source>
</evidence>
<name>A0AAD7RJX7_9TELE</name>
<keyword evidence="3" id="KW-1185">Reference proteome</keyword>
<protein>
    <submittedName>
        <fullName evidence="2">Uncharacterized protein</fullName>
    </submittedName>
</protein>
<proteinExistence type="predicted"/>
<sequence length="184" mass="20054">MRPKLTSRRKAATRSDLPACSVTAYKSRSVSRVTSGGPGPGPGPPPQGRGSLTILLSERMISRAHERDAFQVYCGPERERERESAGAAVASRSGRERGFAWLPTAGITSAVSLARPSRAPDTPKPARARTGHGKRTNCPRRPGLLPRGTPHCHVSVSLPMSLPFKFSLWKHEAISRINRWSLAW</sequence>
<dbReference type="Proteomes" id="UP001221898">
    <property type="component" value="Unassembled WGS sequence"/>
</dbReference>
<organism evidence="2 3">
    <name type="scientific">Aldrovandia affinis</name>
    <dbReference type="NCBI Taxonomy" id="143900"/>
    <lineage>
        <taxon>Eukaryota</taxon>
        <taxon>Metazoa</taxon>
        <taxon>Chordata</taxon>
        <taxon>Craniata</taxon>
        <taxon>Vertebrata</taxon>
        <taxon>Euteleostomi</taxon>
        <taxon>Actinopterygii</taxon>
        <taxon>Neopterygii</taxon>
        <taxon>Teleostei</taxon>
        <taxon>Notacanthiformes</taxon>
        <taxon>Halosauridae</taxon>
        <taxon>Aldrovandia</taxon>
    </lineage>
</organism>